<accession>A0A0N7GSC7</accession>
<dbReference type="AlphaFoldDB" id="A0A0N7GSC7"/>
<dbReference type="Gene3D" id="3.90.226.10">
    <property type="entry name" value="2-enoyl-CoA Hydratase, Chain A, domain 1"/>
    <property type="match status" value="1"/>
</dbReference>
<dbReference type="InterPro" id="IPR001753">
    <property type="entry name" value="Enoyl-CoA_hydra/iso"/>
</dbReference>
<protein>
    <recommendedName>
        <fullName evidence="4">Enoyl-CoA hydratase</fullName>
    </recommendedName>
</protein>
<organism evidence="2 3">
    <name type="scientific">Sphingopyxis macrogoltabida</name>
    <name type="common">Sphingomonas macrogoltabidus</name>
    <dbReference type="NCBI Taxonomy" id="33050"/>
    <lineage>
        <taxon>Bacteria</taxon>
        <taxon>Pseudomonadati</taxon>
        <taxon>Pseudomonadota</taxon>
        <taxon>Alphaproteobacteria</taxon>
        <taxon>Sphingomonadales</taxon>
        <taxon>Sphingomonadaceae</taxon>
        <taxon>Sphingopyxis</taxon>
    </lineage>
</organism>
<reference evidence="2 3" key="1">
    <citation type="journal article" date="2015" name="Genome Announc.">
        <title>Complete Genome Sequence of Polypropylene Glycol- and Polyethylene Glycol-Degrading Sphingopyxis macrogoltabida Strain EY-1.</title>
        <authorList>
            <person name="Ohtsubo Y."/>
            <person name="Nagata Y."/>
            <person name="Numata M."/>
            <person name="Tsuchikane K."/>
            <person name="Hosoyama A."/>
            <person name="Yamazoe A."/>
            <person name="Tsuda M."/>
            <person name="Fujita N."/>
            <person name="Kawai F."/>
        </authorList>
    </citation>
    <scope>NUCLEOTIDE SEQUENCE [LARGE SCALE GENOMIC DNA]</scope>
    <source>
        <strain evidence="2 3">EY-1</strain>
    </source>
</reference>
<dbReference type="GO" id="GO:0003824">
    <property type="term" value="F:catalytic activity"/>
    <property type="evidence" value="ECO:0007669"/>
    <property type="project" value="UniProtKB-ARBA"/>
</dbReference>
<dbReference type="PANTHER" id="PTHR43802">
    <property type="entry name" value="ENOYL-COA HYDRATASE"/>
    <property type="match status" value="1"/>
</dbReference>
<evidence type="ECO:0000256" key="1">
    <source>
        <dbReference type="ARBA" id="ARBA00005254"/>
    </source>
</evidence>
<dbReference type="OrthoDB" id="7225138at2"/>
<dbReference type="InterPro" id="IPR029045">
    <property type="entry name" value="ClpP/crotonase-like_dom_sf"/>
</dbReference>
<evidence type="ECO:0000313" key="3">
    <source>
        <dbReference type="Proteomes" id="UP000058074"/>
    </source>
</evidence>
<evidence type="ECO:0008006" key="4">
    <source>
        <dbReference type="Google" id="ProtNLM"/>
    </source>
</evidence>
<name>A0A0N7GSC7_SPHMC</name>
<dbReference type="KEGG" id="smag:AN936_08180"/>
<comment type="similarity">
    <text evidence="1">Belongs to the enoyl-CoA hydratase/isomerase family.</text>
</comment>
<dbReference type="PANTHER" id="PTHR43802:SF1">
    <property type="entry name" value="IP11341P-RELATED"/>
    <property type="match status" value="1"/>
</dbReference>
<proteinExistence type="inferred from homology"/>
<gene>
    <name evidence="2" type="ORF">AN936_08180</name>
</gene>
<dbReference type="SUPFAM" id="SSF52096">
    <property type="entry name" value="ClpP/crotonase"/>
    <property type="match status" value="1"/>
</dbReference>
<dbReference type="Proteomes" id="UP000058074">
    <property type="component" value="Chromosome"/>
</dbReference>
<evidence type="ECO:0000313" key="2">
    <source>
        <dbReference type="EMBL" id="ALH80347.1"/>
    </source>
</evidence>
<dbReference type="CDD" id="cd06558">
    <property type="entry name" value="crotonase-like"/>
    <property type="match status" value="1"/>
</dbReference>
<dbReference type="RefSeq" id="WP_054587714.1">
    <property type="nucleotide sequence ID" value="NZ_CP012700.1"/>
</dbReference>
<sequence length="251" mass="27350">MSEPLVLREDVGGVCTLTLNRPDKRNAINRELFREFRAHIRDIEEGVRDAGLVVITGAGEHFCAGHDLKSPPHADALGWLRQEMLIVERLTKLRQPVIAKVRGTCYTGGLELALAADFIVCGTSARFADTHGKRGLVPGWGLSQRLPRRVGQAKALEMMLTCQPYAGEDAIAMGLANYCVPDENLDAKVAELAALILGNSRHSNAENKRLIYDTDGMGIAAGLNHELMRNAGFDPEMRKKGEPIATAKRAG</sequence>
<dbReference type="EMBL" id="CP012700">
    <property type="protein sequence ID" value="ALH80347.1"/>
    <property type="molecule type" value="Genomic_DNA"/>
</dbReference>
<dbReference type="Pfam" id="PF00378">
    <property type="entry name" value="ECH_1"/>
    <property type="match status" value="1"/>
</dbReference>
<dbReference type="PATRIC" id="fig|33050.5.peg.1699"/>